<feature type="transmembrane region" description="Helical" evidence="11">
    <location>
        <begin position="122"/>
        <end position="143"/>
    </location>
</feature>
<evidence type="ECO:0000256" key="11">
    <source>
        <dbReference type="RuleBase" id="RU079119"/>
    </source>
</evidence>
<dbReference type="PROSITE" id="PS50216">
    <property type="entry name" value="DHHC"/>
    <property type="match status" value="1"/>
</dbReference>
<comment type="caution">
    <text evidence="14">The sequence shown here is derived from an EMBL/GenBank/DDBJ whole genome shotgun (WGS) entry which is preliminary data.</text>
</comment>
<dbReference type="EC" id="2.3.1.225" evidence="11"/>
<evidence type="ECO:0000313" key="15">
    <source>
        <dbReference type="Proteomes" id="UP001302126"/>
    </source>
</evidence>
<evidence type="ECO:0000256" key="5">
    <source>
        <dbReference type="ARBA" id="ARBA00023136"/>
    </source>
</evidence>
<gene>
    <name evidence="14" type="ORF">QBC35DRAFT_494694</name>
</gene>
<feature type="transmembrane region" description="Helical" evidence="11">
    <location>
        <begin position="336"/>
        <end position="364"/>
    </location>
</feature>
<dbReference type="GO" id="GO:0005783">
    <property type="term" value="C:endoplasmic reticulum"/>
    <property type="evidence" value="ECO:0007669"/>
    <property type="project" value="TreeGrafter"/>
</dbReference>
<protein>
    <recommendedName>
        <fullName evidence="11">Palmitoyltransferase</fullName>
        <ecNumber evidence="11">2.3.1.225</ecNumber>
    </recommendedName>
</protein>
<dbReference type="PANTHER" id="PTHR22883">
    <property type="entry name" value="ZINC FINGER DHHC DOMAIN CONTAINING PROTEIN"/>
    <property type="match status" value="1"/>
</dbReference>
<dbReference type="PANTHER" id="PTHR22883:SF23">
    <property type="entry name" value="PALMITOYLTRANSFERASE ZDHHC6"/>
    <property type="match status" value="1"/>
</dbReference>
<evidence type="ECO:0000256" key="8">
    <source>
        <dbReference type="ARBA" id="ARBA00023315"/>
    </source>
</evidence>
<evidence type="ECO:0000256" key="9">
    <source>
        <dbReference type="ARBA" id="ARBA00038298"/>
    </source>
</evidence>
<evidence type="ECO:0000259" key="13">
    <source>
        <dbReference type="Pfam" id="PF01529"/>
    </source>
</evidence>
<proteinExistence type="inferred from homology"/>
<feature type="compositionally biased region" description="Polar residues" evidence="12">
    <location>
        <begin position="515"/>
        <end position="530"/>
    </location>
</feature>
<evidence type="ECO:0000256" key="3">
    <source>
        <dbReference type="ARBA" id="ARBA00022692"/>
    </source>
</evidence>
<accession>A0AAN6WV37</accession>
<evidence type="ECO:0000256" key="12">
    <source>
        <dbReference type="SAM" id="MobiDB-lite"/>
    </source>
</evidence>
<dbReference type="GO" id="GO:0019706">
    <property type="term" value="F:protein-cysteine S-palmitoyltransferase activity"/>
    <property type="evidence" value="ECO:0007669"/>
    <property type="project" value="UniProtKB-EC"/>
</dbReference>
<evidence type="ECO:0000256" key="6">
    <source>
        <dbReference type="ARBA" id="ARBA00023139"/>
    </source>
</evidence>
<dbReference type="GO" id="GO:0016020">
    <property type="term" value="C:membrane"/>
    <property type="evidence" value="ECO:0007669"/>
    <property type="project" value="UniProtKB-SubCell"/>
</dbReference>
<organism evidence="14 15">
    <name type="scientific">Podospora australis</name>
    <dbReference type="NCBI Taxonomy" id="1536484"/>
    <lineage>
        <taxon>Eukaryota</taxon>
        <taxon>Fungi</taxon>
        <taxon>Dikarya</taxon>
        <taxon>Ascomycota</taxon>
        <taxon>Pezizomycotina</taxon>
        <taxon>Sordariomycetes</taxon>
        <taxon>Sordariomycetidae</taxon>
        <taxon>Sordariales</taxon>
        <taxon>Podosporaceae</taxon>
        <taxon>Podospora</taxon>
    </lineage>
</organism>
<evidence type="ECO:0000256" key="10">
    <source>
        <dbReference type="ARBA" id="ARBA00048048"/>
    </source>
</evidence>
<dbReference type="AlphaFoldDB" id="A0AAN6WV37"/>
<reference evidence="14" key="2">
    <citation type="submission" date="2023-05" db="EMBL/GenBank/DDBJ databases">
        <authorList>
            <consortium name="Lawrence Berkeley National Laboratory"/>
            <person name="Steindorff A."/>
            <person name="Hensen N."/>
            <person name="Bonometti L."/>
            <person name="Westerberg I."/>
            <person name="Brannstrom I.O."/>
            <person name="Guillou S."/>
            <person name="Cros-Aarteil S."/>
            <person name="Calhoun S."/>
            <person name="Haridas S."/>
            <person name="Kuo A."/>
            <person name="Mondo S."/>
            <person name="Pangilinan J."/>
            <person name="Riley R."/>
            <person name="Labutti K."/>
            <person name="Andreopoulos B."/>
            <person name="Lipzen A."/>
            <person name="Chen C."/>
            <person name="Yanf M."/>
            <person name="Daum C."/>
            <person name="Ng V."/>
            <person name="Clum A."/>
            <person name="Ohm R."/>
            <person name="Martin F."/>
            <person name="Silar P."/>
            <person name="Natvig D."/>
            <person name="Lalanne C."/>
            <person name="Gautier V."/>
            <person name="Ament-Velasquez S.L."/>
            <person name="Kruys A."/>
            <person name="Hutchinson M.I."/>
            <person name="Powell A.J."/>
            <person name="Barry K."/>
            <person name="Miller A.N."/>
            <person name="Grigoriev I.V."/>
            <person name="Debuchy R."/>
            <person name="Gladieux P."/>
            <person name="Thoren M.H."/>
            <person name="Johannesson H."/>
        </authorList>
    </citation>
    <scope>NUCLEOTIDE SEQUENCE</scope>
    <source>
        <strain evidence="14">PSN309</strain>
    </source>
</reference>
<feature type="domain" description="Palmitoyltransferase DHHC" evidence="13">
    <location>
        <begin position="255"/>
        <end position="375"/>
    </location>
</feature>
<feature type="compositionally biased region" description="Pro residues" evidence="12">
    <location>
        <begin position="405"/>
        <end position="415"/>
    </location>
</feature>
<evidence type="ECO:0000256" key="4">
    <source>
        <dbReference type="ARBA" id="ARBA00022989"/>
    </source>
</evidence>
<name>A0AAN6WV37_9PEZI</name>
<keyword evidence="6" id="KW-0564">Palmitate</keyword>
<dbReference type="InterPro" id="IPR001594">
    <property type="entry name" value="Palmitoyltrfase_DHHC"/>
</dbReference>
<keyword evidence="15" id="KW-1185">Reference proteome</keyword>
<keyword evidence="8 11" id="KW-0012">Acyltransferase</keyword>
<feature type="transmembrane region" description="Helical" evidence="11">
    <location>
        <begin position="305"/>
        <end position="324"/>
    </location>
</feature>
<feature type="transmembrane region" description="Helical" evidence="11">
    <location>
        <begin position="164"/>
        <end position="184"/>
    </location>
</feature>
<sequence length="530" mass="59670">MHQHHPGHSEQDQLATIAHRNLLKLAPRNRSPFPTCKIDESIPTLRTSPRLDPAFAGPQCINTVAHPSVCRNDNLVYWAIPRALGLESHRPRVVATRIGAYPDSPCWCEFAMVPAPTASARWLVRIIPIILCGVVGFVTYVTVKRICVDYYLDAHLRSGTATPLLVFYFVFLLLTLLTYFRVYVQVQIDPGVTPLGARAVQQREQAQARKRNRRKGEADLESGHRYDSWADDGSDRPGLELFYSKDVFVCNTDGRPRWCSSCCTWKMDRAHHCSDMERCVKKMDHYCPWVGGVVGETSFKYFVQFTFYAALYWIIVVVAAVMCLKSKLDSGAGVDGQVVAVVALGAFFGLFSTTMTATAMRYAFLNLTNVDYIKSKTTVHQLAIRVPRGTPASSHFAVVTYPLPEPSNPSAPPPSHRACTDEHPSTRDQLARRTFAIVNTEMGENPWDLGYYRNWKSIMGNSIADWFLPIKASPCTTYESNESFYEMGPLYQDLRARWNLPAIPNEEEKEPVQELKTQQNGSRTNGTRSS</sequence>
<evidence type="ECO:0000256" key="7">
    <source>
        <dbReference type="ARBA" id="ARBA00023288"/>
    </source>
</evidence>
<keyword evidence="4 11" id="KW-1133">Transmembrane helix</keyword>
<comment type="subcellular location">
    <subcellularLocation>
        <location evidence="1">Membrane</location>
        <topology evidence="1">Multi-pass membrane protein</topology>
    </subcellularLocation>
</comment>
<dbReference type="GO" id="GO:0005794">
    <property type="term" value="C:Golgi apparatus"/>
    <property type="evidence" value="ECO:0007669"/>
    <property type="project" value="TreeGrafter"/>
</dbReference>
<keyword evidence="7" id="KW-0449">Lipoprotein</keyword>
<evidence type="ECO:0000256" key="1">
    <source>
        <dbReference type="ARBA" id="ARBA00004141"/>
    </source>
</evidence>
<evidence type="ECO:0000256" key="2">
    <source>
        <dbReference type="ARBA" id="ARBA00022679"/>
    </source>
</evidence>
<dbReference type="Proteomes" id="UP001302126">
    <property type="component" value="Unassembled WGS sequence"/>
</dbReference>
<keyword evidence="2 11" id="KW-0808">Transferase</keyword>
<keyword evidence="3 11" id="KW-0812">Transmembrane</keyword>
<dbReference type="InterPro" id="IPR039859">
    <property type="entry name" value="PFA4/ZDH16/20/ERF2-like"/>
</dbReference>
<evidence type="ECO:0000313" key="14">
    <source>
        <dbReference type="EMBL" id="KAK4188943.1"/>
    </source>
</evidence>
<feature type="region of interest" description="Disordered" evidence="12">
    <location>
        <begin position="503"/>
        <end position="530"/>
    </location>
</feature>
<comment type="similarity">
    <text evidence="9">Belongs to the DHHC palmitoyltransferase family. PFA5 subfamily.</text>
</comment>
<feature type="region of interest" description="Disordered" evidence="12">
    <location>
        <begin position="405"/>
        <end position="425"/>
    </location>
</feature>
<comment type="domain">
    <text evidence="11">The DHHC domain is required for palmitoyltransferase activity.</text>
</comment>
<dbReference type="Pfam" id="PF01529">
    <property type="entry name" value="DHHC"/>
    <property type="match status" value="1"/>
</dbReference>
<dbReference type="GO" id="GO:0006612">
    <property type="term" value="P:protein targeting to membrane"/>
    <property type="evidence" value="ECO:0007669"/>
    <property type="project" value="TreeGrafter"/>
</dbReference>
<comment type="catalytic activity">
    <reaction evidence="10 11">
        <text>L-cysteinyl-[protein] + hexadecanoyl-CoA = S-hexadecanoyl-L-cysteinyl-[protein] + CoA</text>
        <dbReference type="Rhea" id="RHEA:36683"/>
        <dbReference type="Rhea" id="RHEA-COMP:10131"/>
        <dbReference type="Rhea" id="RHEA-COMP:11032"/>
        <dbReference type="ChEBI" id="CHEBI:29950"/>
        <dbReference type="ChEBI" id="CHEBI:57287"/>
        <dbReference type="ChEBI" id="CHEBI:57379"/>
        <dbReference type="ChEBI" id="CHEBI:74151"/>
        <dbReference type="EC" id="2.3.1.225"/>
    </reaction>
</comment>
<dbReference type="EMBL" id="MU864381">
    <property type="protein sequence ID" value="KAK4188943.1"/>
    <property type="molecule type" value="Genomic_DNA"/>
</dbReference>
<keyword evidence="5 11" id="KW-0472">Membrane</keyword>
<reference evidence="14" key="1">
    <citation type="journal article" date="2023" name="Mol. Phylogenet. Evol.">
        <title>Genome-scale phylogeny and comparative genomics of the fungal order Sordariales.</title>
        <authorList>
            <person name="Hensen N."/>
            <person name="Bonometti L."/>
            <person name="Westerberg I."/>
            <person name="Brannstrom I.O."/>
            <person name="Guillou S."/>
            <person name="Cros-Aarteil S."/>
            <person name="Calhoun S."/>
            <person name="Haridas S."/>
            <person name="Kuo A."/>
            <person name="Mondo S."/>
            <person name="Pangilinan J."/>
            <person name="Riley R."/>
            <person name="LaButti K."/>
            <person name="Andreopoulos B."/>
            <person name="Lipzen A."/>
            <person name="Chen C."/>
            <person name="Yan M."/>
            <person name="Daum C."/>
            <person name="Ng V."/>
            <person name="Clum A."/>
            <person name="Steindorff A."/>
            <person name="Ohm R.A."/>
            <person name="Martin F."/>
            <person name="Silar P."/>
            <person name="Natvig D.O."/>
            <person name="Lalanne C."/>
            <person name="Gautier V."/>
            <person name="Ament-Velasquez S.L."/>
            <person name="Kruys A."/>
            <person name="Hutchinson M.I."/>
            <person name="Powell A.J."/>
            <person name="Barry K."/>
            <person name="Miller A.N."/>
            <person name="Grigoriev I.V."/>
            <person name="Debuchy R."/>
            <person name="Gladieux P."/>
            <person name="Hiltunen Thoren M."/>
            <person name="Johannesson H."/>
        </authorList>
    </citation>
    <scope>NUCLEOTIDE SEQUENCE</scope>
    <source>
        <strain evidence="14">PSN309</strain>
    </source>
</reference>